<keyword evidence="1" id="KW-0808">Transferase</keyword>
<dbReference type="Gene3D" id="3.40.47.10">
    <property type="match status" value="2"/>
</dbReference>
<dbReference type="AlphaFoldDB" id="A0A3A1TVU7"/>
<evidence type="ECO:0000259" key="5">
    <source>
        <dbReference type="Pfam" id="PF08545"/>
    </source>
</evidence>
<organism evidence="6 7">
    <name type="scientific">Amnibacterium setariae</name>
    <dbReference type="NCBI Taxonomy" id="2306585"/>
    <lineage>
        <taxon>Bacteria</taxon>
        <taxon>Bacillati</taxon>
        <taxon>Actinomycetota</taxon>
        <taxon>Actinomycetes</taxon>
        <taxon>Micrococcales</taxon>
        <taxon>Microbacteriaceae</taxon>
        <taxon>Amnibacterium</taxon>
    </lineage>
</organism>
<dbReference type="GO" id="GO:0006633">
    <property type="term" value="P:fatty acid biosynthetic process"/>
    <property type="evidence" value="ECO:0007669"/>
    <property type="project" value="InterPro"/>
</dbReference>
<feature type="domain" description="Beta-ketoacyl-[acyl-carrier-protein] synthase III C-terminal" evidence="4">
    <location>
        <begin position="302"/>
        <end position="380"/>
    </location>
</feature>
<proteinExistence type="predicted"/>
<dbReference type="Pfam" id="PF08545">
    <property type="entry name" value="ACP_syn_III"/>
    <property type="match status" value="1"/>
</dbReference>
<dbReference type="PANTHER" id="PTHR34069">
    <property type="entry name" value="3-OXOACYL-[ACYL-CARRIER-PROTEIN] SYNTHASE 3"/>
    <property type="match status" value="1"/>
</dbReference>
<feature type="domain" description="Beta-ketoacyl-[acyl-carrier-protein] synthase III N-terminal" evidence="5">
    <location>
        <begin position="169"/>
        <end position="250"/>
    </location>
</feature>
<dbReference type="PANTHER" id="PTHR34069:SF3">
    <property type="entry name" value="ACYL-COA:ACYL-COA ALKYLTRANSFERASE"/>
    <property type="match status" value="1"/>
</dbReference>
<protein>
    <submittedName>
        <fullName evidence="6">3-oxoacyl-ACP synthase III</fullName>
    </submittedName>
</protein>
<evidence type="ECO:0000313" key="7">
    <source>
        <dbReference type="Proteomes" id="UP000265742"/>
    </source>
</evidence>
<dbReference type="SUPFAM" id="SSF53901">
    <property type="entry name" value="Thiolase-like"/>
    <property type="match status" value="1"/>
</dbReference>
<evidence type="ECO:0000256" key="3">
    <source>
        <dbReference type="SAM" id="MobiDB-lite"/>
    </source>
</evidence>
<evidence type="ECO:0000313" key="6">
    <source>
        <dbReference type="EMBL" id="RIX28362.1"/>
    </source>
</evidence>
<dbReference type="OrthoDB" id="9788274at2"/>
<reference evidence="7" key="1">
    <citation type="submission" date="2018-09" db="EMBL/GenBank/DDBJ databases">
        <authorList>
            <person name="Kim I."/>
        </authorList>
    </citation>
    <scope>NUCLEOTIDE SEQUENCE [LARGE SCALE GENOMIC DNA]</scope>
    <source>
        <strain evidence="7">DD4a</strain>
    </source>
</reference>
<dbReference type="Proteomes" id="UP000265742">
    <property type="component" value="Unassembled WGS sequence"/>
</dbReference>
<evidence type="ECO:0000256" key="1">
    <source>
        <dbReference type="ARBA" id="ARBA00022679"/>
    </source>
</evidence>
<dbReference type="InterPro" id="IPR013747">
    <property type="entry name" value="ACP_syn_III_C"/>
</dbReference>
<feature type="region of interest" description="Disordered" evidence="3">
    <location>
        <begin position="1"/>
        <end position="49"/>
    </location>
</feature>
<dbReference type="Pfam" id="PF08541">
    <property type="entry name" value="ACP_syn_III_C"/>
    <property type="match status" value="1"/>
</dbReference>
<dbReference type="InterPro" id="IPR013751">
    <property type="entry name" value="ACP_syn_III_N"/>
</dbReference>
<sequence>MRVILADRHREPEGSPPPTAAVRRSRQNGGTNAPVSARRISQPGARVNGNATSTYRNVALLSVSSVLGPLVTTSVEIERKLDPILKRLRLPVGLLERVAGVIERRNWGPGLSSHEAAVQAGERALREAGVPAGSVGLLINTSITKEHLEPSVATRLHHGLGLPTSAINFDVSNACLGFVNGMSLAAGLIDAGQVDYAMVIDGEDIDRMQRTTIERLAQSEALDRQAFMNEFASLTLGSGAAAAVLGRADQHPEGHRLVGGVTRAGTEWNELCIGSMDGMTTDTKSLLKRGMELVTAAWNEAKRDWNWSDMDRYIMHQVSSAHTAAFVKAADIDPGRVPVTYPSLGNVGSASIPITLAQESEKLQKGERVLLCGVGSGINTSMLELAW</sequence>
<keyword evidence="7" id="KW-1185">Reference proteome</keyword>
<dbReference type="GO" id="GO:0004315">
    <property type="term" value="F:3-oxoacyl-[acyl-carrier-protein] synthase activity"/>
    <property type="evidence" value="ECO:0007669"/>
    <property type="project" value="InterPro"/>
</dbReference>
<keyword evidence="2" id="KW-0012">Acyltransferase</keyword>
<gene>
    <name evidence="6" type="ORF">D1781_13060</name>
</gene>
<feature type="compositionally biased region" description="Basic and acidic residues" evidence="3">
    <location>
        <begin position="1"/>
        <end position="13"/>
    </location>
</feature>
<evidence type="ECO:0000256" key="2">
    <source>
        <dbReference type="ARBA" id="ARBA00023315"/>
    </source>
</evidence>
<dbReference type="InterPro" id="IPR016039">
    <property type="entry name" value="Thiolase-like"/>
</dbReference>
<name>A0A3A1TVU7_9MICO</name>
<dbReference type="NCBIfam" id="NF006720">
    <property type="entry name" value="PRK09258.1"/>
    <property type="match status" value="1"/>
</dbReference>
<dbReference type="CDD" id="cd00830">
    <property type="entry name" value="KAS_III"/>
    <property type="match status" value="1"/>
</dbReference>
<accession>A0A3A1TVU7</accession>
<dbReference type="EMBL" id="QXTG01000002">
    <property type="protein sequence ID" value="RIX28362.1"/>
    <property type="molecule type" value="Genomic_DNA"/>
</dbReference>
<comment type="caution">
    <text evidence="6">The sequence shown here is derived from an EMBL/GenBank/DDBJ whole genome shotgun (WGS) entry which is preliminary data.</text>
</comment>
<evidence type="ECO:0000259" key="4">
    <source>
        <dbReference type="Pfam" id="PF08541"/>
    </source>
</evidence>
<dbReference type="GO" id="GO:0044550">
    <property type="term" value="P:secondary metabolite biosynthetic process"/>
    <property type="evidence" value="ECO:0007669"/>
    <property type="project" value="TreeGrafter"/>
</dbReference>